<reference evidence="1 2" key="1">
    <citation type="submission" date="2018-05" db="EMBL/GenBank/DDBJ databases">
        <title>Genomic Encyclopedia of Archaeal and Bacterial Type Strains, Phase II (KMG-II): from individual species to whole genera.</title>
        <authorList>
            <person name="Goeker M."/>
        </authorList>
    </citation>
    <scope>NUCLEOTIDE SEQUENCE [LARGE SCALE GENOMIC DNA]</scope>
    <source>
        <strain evidence="1 2">DSM 22637</strain>
    </source>
</reference>
<protein>
    <recommendedName>
        <fullName evidence="3">TonB-like protein</fullName>
    </recommendedName>
</protein>
<dbReference type="AlphaFoldDB" id="A0A316DLJ4"/>
<keyword evidence="2" id="KW-1185">Reference proteome</keyword>
<name>A0A316DLJ4_9FLAO</name>
<accession>A0A316DLJ4</accession>
<gene>
    <name evidence="1" type="ORF">LX78_01481</name>
</gene>
<dbReference type="Proteomes" id="UP000245430">
    <property type="component" value="Unassembled WGS sequence"/>
</dbReference>
<dbReference type="EMBL" id="QGGP01000003">
    <property type="protein sequence ID" value="PWK19004.1"/>
    <property type="molecule type" value="Genomic_DNA"/>
</dbReference>
<dbReference type="PROSITE" id="PS51257">
    <property type="entry name" value="PROKAR_LIPOPROTEIN"/>
    <property type="match status" value="1"/>
</dbReference>
<dbReference type="RefSeq" id="WP_109682014.1">
    <property type="nucleotide sequence ID" value="NZ_QGGP01000003.1"/>
</dbReference>
<evidence type="ECO:0000313" key="1">
    <source>
        <dbReference type="EMBL" id="PWK19004.1"/>
    </source>
</evidence>
<comment type="caution">
    <text evidence="1">The sequence shown here is derived from an EMBL/GenBank/DDBJ whole genome shotgun (WGS) entry which is preliminary data.</text>
</comment>
<evidence type="ECO:0000313" key="2">
    <source>
        <dbReference type="Proteomes" id="UP000245430"/>
    </source>
</evidence>
<dbReference type="OrthoDB" id="1191002at2"/>
<organism evidence="1 2">
    <name type="scientific">Xanthomarina spongicola</name>
    <dbReference type="NCBI Taxonomy" id="570520"/>
    <lineage>
        <taxon>Bacteria</taxon>
        <taxon>Pseudomonadati</taxon>
        <taxon>Bacteroidota</taxon>
        <taxon>Flavobacteriia</taxon>
        <taxon>Flavobacteriales</taxon>
        <taxon>Flavobacteriaceae</taxon>
        <taxon>Xanthomarina</taxon>
    </lineage>
</organism>
<proteinExistence type="predicted"/>
<sequence length="158" mass="17896">MKHLYLLFGLLLLVSCNYFDVKKTTSDAILNEELKTFNWSEVDEYPSFASCNDEVSKEEKKRCFQNSLTAIIANKIQRDTIVVSQDVKDTIYIKFQISETGTLSLLEAKVDSVTQKEIPNIDQLIASSLDSLPEIYPAIKRGQQVKTAFTLPVIIQVN</sequence>
<evidence type="ECO:0008006" key="3">
    <source>
        <dbReference type="Google" id="ProtNLM"/>
    </source>
</evidence>